<dbReference type="PANTHER" id="PTHR33154">
    <property type="entry name" value="TRANSCRIPTIONAL REGULATOR, ARSR FAMILY"/>
    <property type="match status" value="1"/>
</dbReference>
<dbReference type="AlphaFoldDB" id="A0A7X0IGN1"/>
<proteinExistence type="predicted"/>
<dbReference type="InterPro" id="IPR001845">
    <property type="entry name" value="HTH_ArsR_DNA-bd_dom"/>
</dbReference>
<dbReference type="PROSITE" id="PS50987">
    <property type="entry name" value="HTH_ARSR_2"/>
    <property type="match status" value="1"/>
</dbReference>
<reference evidence="5 6" key="1">
    <citation type="submission" date="2020-08" db="EMBL/GenBank/DDBJ databases">
        <title>Sequencing the genomes of 1000 actinobacteria strains.</title>
        <authorList>
            <person name="Klenk H.-P."/>
        </authorList>
    </citation>
    <scope>NUCLEOTIDE SEQUENCE [LARGE SCALE GENOMIC DNA]</scope>
    <source>
        <strain evidence="5 6">DSM 44936</strain>
    </source>
</reference>
<dbReference type="Proteomes" id="UP000555564">
    <property type="component" value="Unassembled WGS sequence"/>
</dbReference>
<keyword evidence="1" id="KW-0805">Transcription regulation</keyword>
<evidence type="ECO:0000313" key="6">
    <source>
        <dbReference type="Proteomes" id="UP000555564"/>
    </source>
</evidence>
<feature type="domain" description="HTH arsR-type" evidence="4">
    <location>
        <begin position="3"/>
        <end position="98"/>
    </location>
</feature>
<keyword evidence="3" id="KW-0804">Transcription</keyword>
<dbReference type="SUPFAM" id="SSF46785">
    <property type="entry name" value="Winged helix' DNA-binding domain"/>
    <property type="match status" value="1"/>
</dbReference>
<dbReference type="InterPro" id="IPR011991">
    <property type="entry name" value="ArsR-like_HTH"/>
</dbReference>
<evidence type="ECO:0000256" key="3">
    <source>
        <dbReference type="ARBA" id="ARBA00023163"/>
    </source>
</evidence>
<dbReference type="EMBL" id="JACHIU010000001">
    <property type="protein sequence ID" value="MBB6473337.1"/>
    <property type="molecule type" value="Genomic_DNA"/>
</dbReference>
<dbReference type="CDD" id="cd00090">
    <property type="entry name" value="HTH_ARSR"/>
    <property type="match status" value="1"/>
</dbReference>
<dbReference type="GO" id="GO:0003677">
    <property type="term" value="F:DNA binding"/>
    <property type="evidence" value="ECO:0007669"/>
    <property type="project" value="UniProtKB-KW"/>
</dbReference>
<dbReference type="InterPro" id="IPR036388">
    <property type="entry name" value="WH-like_DNA-bd_sf"/>
</dbReference>
<dbReference type="InterPro" id="IPR051081">
    <property type="entry name" value="HTH_MetalResp_TranReg"/>
</dbReference>
<dbReference type="InterPro" id="IPR036390">
    <property type="entry name" value="WH_DNA-bd_sf"/>
</dbReference>
<comment type="caution">
    <text evidence="5">The sequence shown here is derived from an EMBL/GenBank/DDBJ whole genome shotgun (WGS) entry which is preliminary data.</text>
</comment>
<dbReference type="GO" id="GO:0003700">
    <property type="term" value="F:DNA-binding transcription factor activity"/>
    <property type="evidence" value="ECO:0007669"/>
    <property type="project" value="InterPro"/>
</dbReference>
<dbReference type="NCBIfam" id="NF033788">
    <property type="entry name" value="HTH_metalloreg"/>
    <property type="match status" value="1"/>
</dbReference>
<gene>
    <name evidence="5" type="ORF">BJ992_002768</name>
</gene>
<dbReference type="PANTHER" id="PTHR33154:SF33">
    <property type="entry name" value="TRANSCRIPTIONAL REPRESSOR SDPR"/>
    <property type="match status" value="1"/>
</dbReference>
<evidence type="ECO:0000256" key="1">
    <source>
        <dbReference type="ARBA" id="ARBA00023015"/>
    </source>
</evidence>
<dbReference type="PRINTS" id="PR00778">
    <property type="entry name" value="HTHARSR"/>
</dbReference>
<keyword evidence="2 5" id="KW-0238">DNA-binding</keyword>
<dbReference type="Gene3D" id="1.10.10.10">
    <property type="entry name" value="Winged helix-like DNA-binding domain superfamily/Winged helix DNA-binding domain"/>
    <property type="match status" value="1"/>
</dbReference>
<accession>A0A7X0IGN1</accession>
<dbReference type="SMART" id="SM00418">
    <property type="entry name" value="HTH_ARSR"/>
    <property type="match status" value="1"/>
</dbReference>
<sequence>MKASAAVAGSPTEIFKALGDPIRWEIIRQMAEVDELACSTLEETLPVSKPTISYHTKILTQAGLVHVRKEGRNYYYTLRQDVLNEIMDHVWALAPAPRPVREGRIDHESEAVKRRRTTRRRLASAPAVAAAPAVATSGGEPVERDAVLLTW</sequence>
<protein>
    <submittedName>
        <fullName evidence="5">DNA-binding transcriptional ArsR family regulator</fullName>
    </submittedName>
</protein>
<keyword evidence="6" id="KW-1185">Reference proteome</keyword>
<evidence type="ECO:0000259" key="4">
    <source>
        <dbReference type="PROSITE" id="PS50987"/>
    </source>
</evidence>
<name>A0A7X0IGN1_9ACTN</name>
<dbReference type="Pfam" id="PF12840">
    <property type="entry name" value="HTH_20"/>
    <property type="match status" value="1"/>
</dbReference>
<dbReference type="RefSeq" id="WP_184981008.1">
    <property type="nucleotide sequence ID" value="NZ_BAAALO010000013.1"/>
</dbReference>
<evidence type="ECO:0000313" key="5">
    <source>
        <dbReference type="EMBL" id="MBB6473337.1"/>
    </source>
</evidence>
<organism evidence="5 6">
    <name type="scientific">Sphaerisporangium rubeum</name>
    <dbReference type="NCBI Taxonomy" id="321317"/>
    <lineage>
        <taxon>Bacteria</taxon>
        <taxon>Bacillati</taxon>
        <taxon>Actinomycetota</taxon>
        <taxon>Actinomycetes</taxon>
        <taxon>Streptosporangiales</taxon>
        <taxon>Streptosporangiaceae</taxon>
        <taxon>Sphaerisporangium</taxon>
    </lineage>
</organism>
<evidence type="ECO:0000256" key="2">
    <source>
        <dbReference type="ARBA" id="ARBA00023125"/>
    </source>
</evidence>